<dbReference type="InterPro" id="IPR006114">
    <property type="entry name" value="6PGDH_C"/>
</dbReference>
<protein>
    <submittedName>
        <fullName evidence="6">6-phosphogluconate dehydrogenase-like protein</fullName>
    </submittedName>
</protein>
<dbReference type="InParanoid" id="M0DI75"/>
<organism evidence="6 7">
    <name type="scientific">Halogeometricum pallidum JCM 14848</name>
    <dbReference type="NCBI Taxonomy" id="1227487"/>
    <lineage>
        <taxon>Archaea</taxon>
        <taxon>Methanobacteriati</taxon>
        <taxon>Methanobacteriota</taxon>
        <taxon>Stenosarchaea group</taxon>
        <taxon>Halobacteria</taxon>
        <taxon>Halobacteriales</taxon>
        <taxon>Haloferacaceae</taxon>
        <taxon>Halogeometricum</taxon>
    </lineage>
</organism>
<dbReference type="InterPro" id="IPR013328">
    <property type="entry name" value="6PGD_dom2"/>
</dbReference>
<dbReference type="GO" id="GO:0004616">
    <property type="term" value="F:phosphogluconate dehydrogenase (decarboxylating) activity"/>
    <property type="evidence" value="ECO:0007669"/>
    <property type="project" value="InterPro"/>
</dbReference>
<feature type="domain" description="6-phosphogluconate dehydrogenase C-terminal" evidence="5">
    <location>
        <begin position="199"/>
        <end position="353"/>
    </location>
</feature>
<dbReference type="PRINTS" id="PR00076">
    <property type="entry name" value="6PGDHDRGNASE"/>
</dbReference>
<dbReference type="EMBL" id="AOIV01000006">
    <property type="protein sequence ID" value="ELZ33884.1"/>
    <property type="molecule type" value="Genomic_DNA"/>
</dbReference>
<evidence type="ECO:0000256" key="3">
    <source>
        <dbReference type="ARBA" id="ARBA00023064"/>
    </source>
</evidence>
<dbReference type="GO" id="GO:0050661">
    <property type="term" value="F:NADP binding"/>
    <property type="evidence" value="ECO:0007669"/>
    <property type="project" value="InterPro"/>
</dbReference>
<dbReference type="Proteomes" id="UP000011513">
    <property type="component" value="Unassembled WGS sequence"/>
</dbReference>
<name>M0DI75_HALPD</name>
<evidence type="ECO:0000256" key="2">
    <source>
        <dbReference type="ARBA" id="ARBA00023002"/>
    </source>
</evidence>
<dbReference type="InterPro" id="IPR008927">
    <property type="entry name" value="6-PGluconate_DH-like_C_sf"/>
</dbReference>
<dbReference type="SUPFAM" id="SSF51735">
    <property type="entry name" value="NAD(P)-binding Rossmann-fold domains"/>
    <property type="match status" value="1"/>
</dbReference>
<evidence type="ECO:0000313" key="6">
    <source>
        <dbReference type="EMBL" id="ELZ33884.1"/>
    </source>
</evidence>
<keyword evidence="7" id="KW-1185">Reference proteome</keyword>
<reference evidence="6 7" key="1">
    <citation type="journal article" date="2014" name="PLoS Genet.">
        <title>Phylogenetically driven sequencing of extremely halophilic archaea reveals strategies for static and dynamic osmo-response.</title>
        <authorList>
            <person name="Becker E.A."/>
            <person name="Seitzer P.M."/>
            <person name="Tritt A."/>
            <person name="Larsen D."/>
            <person name="Krusor M."/>
            <person name="Yao A.I."/>
            <person name="Wu D."/>
            <person name="Madern D."/>
            <person name="Eisen J.A."/>
            <person name="Darling A.E."/>
            <person name="Facciotti M.T."/>
        </authorList>
    </citation>
    <scope>NUCLEOTIDE SEQUENCE [LARGE SCALE GENOMIC DNA]</scope>
    <source>
        <strain evidence="6 7">JCM 14848</strain>
    </source>
</reference>
<dbReference type="eggNOG" id="arCOG00248">
    <property type="taxonomic scope" value="Archaea"/>
</dbReference>
<dbReference type="InterPro" id="IPR006183">
    <property type="entry name" value="Pgluconate_DH"/>
</dbReference>
<dbReference type="SMART" id="SM01350">
    <property type="entry name" value="6PGD"/>
    <property type="match status" value="1"/>
</dbReference>
<dbReference type="InterPro" id="IPR036291">
    <property type="entry name" value="NAD(P)-bd_dom_sf"/>
</dbReference>
<comment type="similarity">
    <text evidence="1">Belongs to the 6-phosphogluconate dehydrogenase family.</text>
</comment>
<keyword evidence="3" id="KW-0311">Gluconate utilization</keyword>
<dbReference type="Gene3D" id="3.40.50.720">
    <property type="entry name" value="NAD(P)-binding Rossmann-like Domain"/>
    <property type="match status" value="1"/>
</dbReference>
<gene>
    <name evidence="6" type="ORF">C474_02955</name>
</gene>
<dbReference type="PANTHER" id="PTHR11811">
    <property type="entry name" value="6-PHOSPHOGLUCONATE DEHYDROGENASE"/>
    <property type="match status" value="1"/>
</dbReference>
<accession>M0DI75</accession>
<evidence type="ECO:0000259" key="5">
    <source>
        <dbReference type="SMART" id="SM01350"/>
    </source>
</evidence>
<feature type="region of interest" description="Disordered" evidence="4">
    <location>
        <begin position="348"/>
        <end position="383"/>
    </location>
</feature>
<dbReference type="PATRIC" id="fig|1227487.5.peg.599"/>
<comment type="caution">
    <text evidence="6">The sequence shown here is derived from an EMBL/GenBank/DDBJ whole genome shotgun (WGS) entry which is preliminary data.</text>
</comment>
<keyword evidence="2" id="KW-0560">Oxidoreductase</keyword>
<evidence type="ECO:0000313" key="7">
    <source>
        <dbReference type="Proteomes" id="UP000011513"/>
    </source>
</evidence>
<evidence type="ECO:0000256" key="1">
    <source>
        <dbReference type="ARBA" id="ARBA00008419"/>
    </source>
</evidence>
<dbReference type="NCBIfam" id="NF007161">
    <property type="entry name" value="PRK09599.1"/>
    <property type="match status" value="1"/>
</dbReference>
<dbReference type="Pfam" id="PF00393">
    <property type="entry name" value="6PGD"/>
    <property type="match status" value="1"/>
</dbReference>
<dbReference type="AlphaFoldDB" id="M0DI75"/>
<sequence length="383" mass="42327">MFAVNHGDARAAPPHARTAMHDYKETYMSEQELTLGIVGLGKIGGNLARQAVEKDIRVVGLDAEDRPELEEAGIEVHDAGEYETLAEELDPPRVVYMSLPAGELIDDQLDELVGELDEGDVVMDGGNSFWRDSIRREERCWDEGVYFLDTGTSGGPPRAKDGACFMVGGKEEGFEIAEPYLDTLSVEDGLIHVGEPGSGHFVKLVHNGIEFGMLQSIAEGVELLKAGQFDLDGEMGDLFETWNNGAVIESWLVELMSKGLKNEDQFSDAPENFEDVPNFVEDTGEVNWLVQEAFKGETPVPVITQSVIELFKSRGNQKHAPRAVALMRHGFGLHPFGEQEGIMDERITGRVDNDARSDIRQEEGDEDTLRPEKRESYDGDPDS</sequence>
<dbReference type="InterPro" id="IPR006115">
    <property type="entry name" value="6PGDH_NADP-bd"/>
</dbReference>
<dbReference type="Pfam" id="PF03446">
    <property type="entry name" value="NAD_binding_2"/>
    <property type="match status" value="1"/>
</dbReference>
<dbReference type="GO" id="GO:0006098">
    <property type="term" value="P:pentose-phosphate shunt"/>
    <property type="evidence" value="ECO:0007669"/>
    <property type="project" value="InterPro"/>
</dbReference>
<feature type="compositionally biased region" description="Basic and acidic residues" evidence="4">
    <location>
        <begin position="348"/>
        <end position="377"/>
    </location>
</feature>
<dbReference type="SUPFAM" id="SSF48179">
    <property type="entry name" value="6-phosphogluconate dehydrogenase C-terminal domain-like"/>
    <property type="match status" value="1"/>
</dbReference>
<evidence type="ECO:0000256" key="4">
    <source>
        <dbReference type="SAM" id="MobiDB-lite"/>
    </source>
</evidence>
<proteinExistence type="inferred from homology"/>
<dbReference type="Gene3D" id="1.10.1040.10">
    <property type="entry name" value="N-(1-d-carboxylethyl)-l-norvaline Dehydrogenase, domain 2"/>
    <property type="match status" value="1"/>
</dbReference>
<dbReference type="GO" id="GO:0019521">
    <property type="term" value="P:D-gluconate metabolic process"/>
    <property type="evidence" value="ECO:0007669"/>
    <property type="project" value="UniProtKB-KW"/>
</dbReference>